<dbReference type="Gene3D" id="3.40.50.2000">
    <property type="entry name" value="Glycogen Phosphorylase B"/>
    <property type="match status" value="1"/>
</dbReference>
<gene>
    <name evidence="1" type="ORF">NARC_10448</name>
</gene>
<keyword evidence="2" id="KW-1185">Reference proteome</keyword>
<dbReference type="Proteomes" id="UP000315289">
    <property type="component" value="Unassembled WGS sequence"/>
</dbReference>
<protein>
    <recommendedName>
        <fullName evidence="3">Glycosyltransferase</fullName>
    </recommendedName>
</protein>
<evidence type="ECO:0000313" key="2">
    <source>
        <dbReference type="Proteomes" id="UP000315289"/>
    </source>
</evidence>
<evidence type="ECO:0000313" key="1">
    <source>
        <dbReference type="EMBL" id="TVP42041.1"/>
    </source>
</evidence>
<evidence type="ECO:0008006" key="3">
    <source>
        <dbReference type="Google" id="ProtNLM"/>
    </source>
</evidence>
<accession>A0A557SZL0</accession>
<comment type="caution">
    <text evidence="1">The sequence shown here is derived from an EMBL/GenBank/DDBJ whole genome shotgun (WGS) entry which is preliminary data.</text>
</comment>
<dbReference type="AlphaFoldDB" id="A0A557SZL0"/>
<proteinExistence type="predicted"/>
<reference evidence="1 2" key="1">
    <citation type="journal article" date="2019" name="Front. Microbiol.">
        <title>Ammonia Oxidation by the Arctic Terrestrial Thaumarchaeote Candidatus Nitrosocosmicus arcticus Is Stimulated by Increasing Temperatures.</title>
        <authorList>
            <person name="Alves R.J.E."/>
            <person name="Kerou M."/>
            <person name="Zappe A."/>
            <person name="Bittner R."/>
            <person name="Abby S.S."/>
            <person name="Schmidt H.A."/>
            <person name="Pfeifer K."/>
            <person name="Schleper C."/>
        </authorList>
    </citation>
    <scope>NUCLEOTIDE SEQUENCE [LARGE SCALE GENOMIC DNA]</scope>
    <source>
        <strain evidence="1 2">Kfb</strain>
    </source>
</reference>
<dbReference type="SUPFAM" id="SSF53756">
    <property type="entry name" value="UDP-Glycosyltransferase/glycogen phosphorylase"/>
    <property type="match status" value="1"/>
</dbReference>
<dbReference type="OrthoDB" id="11420at2157"/>
<dbReference type="EMBL" id="VOAH01000001">
    <property type="protein sequence ID" value="TVP42041.1"/>
    <property type="molecule type" value="Genomic_DNA"/>
</dbReference>
<dbReference type="RefSeq" id="WP_144728597.1">
    <property type="nucleotide sequence ID" value="NZ_ML675578.1"/>
</dbReference>
<sequence>MRIAHINNVSGIASIIAEYQRTRQDHKSDVFVFNKIIHRQFGGTMINYLSPFSVWKLLRKLKKNYDVWHYHYPYGTLKKRLEKRNEGKIYLKHYHGDDIRGKEDEDYCFVSTPDLLRYTPNGKWLPNPVDFSEIENNNINPNNNDIISASTTINIKKNRMKIVAHYPYYKNHSSNDDFYFDILHKLQKESKCKVIEILNYSHSKTLQMISSADIVIGKIMPHIGWFGKFELEGMALRKPVITYVSDELYEKYKPSIYRTSKNTFKKDLESLLEDETEQNRLGMEGYTYVRKTHSMESIIPIIDNYYLGNKE</sequence>
<name>A0A557SZL0_9ARCH</name>
<organism evidence="1 2">
    <name type="scientific">Candidatus Nitrosocosmicus arcticus</name>
    <dbReference type="NCBI Taxonomy" id="2035267"/>
    <lineage>
        <taxon>Archaea</taxon>
        <taxon>Nitrososphaerota</taxon>
        <taxon>Nitrososphaeria</taxon>
        <taxon>Nitrososphaerales</taxon>
        <taxon>Nitrososphaeraceae</taxon>
        <taxon>Candidatus Nitrosocosmicus</taxon>
    </lineage>
</organism>